<dbReference type="KEGG" id="vg:55811880"/>
<dbReference type="GeneID" id="55811880"/>
<reference evidence="1 2" key="1">
    <citation type="submission" date="2019-01" db="EMBL/GenBank/DDBJ databases">
        <authorList>
            <person name="Bleriot I."/>
            <person name="Guijarro P."/>
            <person name="Trastoy R."/>
            <person name="Blasco L."/>
            <person name="Fernandez-Garcia L."/>
            <person name="Ambroa A."/>
            <person name="Perez-Nadales E."/>
            <person name="Fernandez-Cuenca F."/>
            <person name="Torre-Cisneros J."/>
            <person name="Oteo J."/>
            <person name="Oliver A."/>
            <person name="Canton R."/>
            <person name="Kidd T."/>
            <person name="Navarro F."/>
            <person name="Miro E."/>
            <person name="Pascual A."/>
            <person name="Bou G."/>
            <person name="Martinez-Martinez L."/>
            <person name="Tomas M."/>
        </authorList>
    </citation>
    <scope>NUCLEOTIDE SEQUENCE [LARGE SCALE GENOMIC DNA]</scope>
</reference>
<dbReference type="EMBL" id="MK416018">
    <property type="protein sequence ID" value="QBQ71558.1"/>
    <property type="molecule type" value="Genomic_DNA"/>
</dbReference>
<proteinExistence type="predicted"/>
<evidence type="ECO:0000313" key="2">
    <source>
        <dbReference type="Proteomes" id="UP000302019"/>
    </source>
</evidence>
<dbReference type="RefSeq" id="YP_009882577.1">
    <property type="nucleotide sequence ID" value="NC_049451.1"/>
</dbReference>
<organism evidence="1 2">
    <name type="scientific">Klebsiella phage ST147-VIM1phi7.1</name>
    <dbReference type="NCBI Taxonomy" id="2510480"/>
    <lineage>
        <taxon>Viruses</taxon>
        <taxon>Duplodnaviria</taxon>
        <taxon>Heunggongvirae</taxon>
        <taxon>Uroviricota</taxon>
        <taxon>Caudoviricetes</taxon>
        <taxon>Peduoviridae</taxon>
        <taxon>Vimunumvirus</taxon>
        <taxon>Vimunumvirus ST147VIM1phi71</taxon>
    </lineage>
</organism>
<sequence>MPEGFIQSFKLKVHESDGIEYENLFSKVMSYYIPGFERVKPHGNIGDRGNDGWVCGVGVYYQVYAPEDLLSNEKKSLDKMKGDFKKLYEYWNAISTVREFYYVVNDKYKGIPPHLNNAISEIKSEYKLNKAMVIGATALEGFFITLSDEQKNYICGRSNRIQFSTERYLIERITKRMYLQDWNNISENLIANSMQTEVVDGFYEACQAVLATQMPGRLPNLDFSMIELANHAHCLCEHITNMNFASNINGFWKMDMSWKRVRMDQDKYHEKYNTYEHWRRELFRLHYNLAHALNLFSVEVRKSLEPDFFFGSQFGISDSMGAYNHMEPMLFIPGSYCSNYRELFGDV</sequence>
<dbReference type="Proteomes" id="UP000302019">
    <property type="component" value="Segment"/>
</dbReference>
<name>A0A482MED8_9CAUD</name>
<accession>A0A482MED8</accession>
<evidence type="ECO:0000313" key="1">
    <source>
        <dbReference type="EMBL" id="QBQ71558.1"/>
    </source>
</evidence>
<keyword evidence="2" id="KW-1185">Reference proteome</keyword>
<protein>
    <submittedName>
        <fullName evidence="1">Uncharacterized protein</fullName>
    </submittedName>
</protein>